<evidence type="ECO:0000313" key="6">
    <source>
        <dbReference type="Proteomes" id="UP000554235"/>
    </source>
</evidence>
<gene>
    <name evidence="5" type="ORF">FALBO_12725</name>
</gene>
<dbReference type="Proteomes" id="UP000554235">
    <property type="component" value="Unassembled WGS sequence"/>
</dbReference>
<sequence length="276" mass="30006">MATMQAGNFFKTALSKGSGSSLGYWQMTPSANISRMLARVPSCDWVLLDCEHGDIDDRDMRECVPAIASAGASPIVRIPSTEPWLIKRALDAGAHGLEKILVPLLRTAQEAEDIVKAAKFPPMGIRGFGSPYAMDRFNPMPTSDEYLQQANDSLLTMVQIETQSALDNLEEIAAVDGIDVLFVGPFDLGNSIGHPIINGEIKPELRTAIYKILEVCHKAGKKCGVYTGSGERAKEYIEAGFDMVHVGTDHTILEIAMTAEMTTAQGKAEGERRLSY</sequence>
<dbReference type="OrthoDB" id="1621678at2759"/>
<dbReference type="GO" id="GO:0046872">
    <property type="term" value="F:metal ion binding"/>
    <property type="evidence" value="ECO:0007669"/>
    <property type="project" value="UniProtKB-KW"/>
</dbReference>
<proteinExistence type="inferred from homology"/>
<dbReference type="Pfam" id="PF03328">
    <property type="entry name" value="HpcH_HpaI"/>
    <property type="match status" value="1"/>
</dbReference>
<feature type="domain" description="HpcH/HpaI aldolase/citrate lyase" evidence="4">
    <location>
        <begin position="42"/>
        <end position="251"/>
    </location>
</feature>
<dbReference type="SUPFAM" id="SSF51621">
    <property type="entry name" value="Phosphoenolpyruvate/pyruvate domain"/>
    <property type="match status" value="1"/>
</dbReference>
<evidence type="ECO:0000256" key="1">
    <source>
        <dbReference type="ARBA" id="ARBA00005568"/>
    </source>
</evidence>
<dbReference type="EMBL" id="JAADYS010001928">
    <property type="protein sequence ID" value="KAF4460491.1"/>
    <property type="molecule type" value="Genomic_DNA"/>
</dbReference>
<dbReference type="AlphaFoldDB" id="A0A8H4L1B0"/>
<keyword evidence="3" id="KW-0456">Lyase</keyword>
<evidence type="ECO:0000256" key="3">
    <source>
        <dbReference type="ARBA" id="ARBA00023239"/>
    </source>
</evidence>
<dbReference type="InterPro" id="IPR040442">
    <property type="entry name" value="Pyrv_kinase-like_dom_sf"/>
</dbReference>
<dbReference type="InterPro" id="IPR050251">
    <property type="entry name" value="HpcH-HpaI_aldolase"/>
</dbReference>
<protein>
    <submittedName>
        <fullName evidence="5">24-dihydroxyhept-2-ene-17-dioic acid aldolase</fullName>
    </submittedName>
</protein>
<dbReference type="InterPro" id="IPR005000">
    <property type="entry name" value="Aldolase/citrate-lyase_domain"/>
</dbReference>
<dbReference type="GO" id="GO:0005737">
    <property type="term" value="C:cytoplasm"/>
    <property type="evidence" value="ECO:0007669"/>
    <property type="project" value="TreeGrafter"/>
</dbReference>
<evidence type="ECO:0000256" key="2">
    <source>
        <dbReference type="ARBA" id="ARBA00022723"/>
    </source>
</evidence>
<comment type="similarity">
    <text evidence="1">Belongs to the HpcH/HpaI aldolase family.</text>
</comment>
<keyword evidence="6" id="KW-1185">Reference proteome</keyword>
<dbReference type="PANTHER" id="PTHR30502">
    <property type="entry name" value="2-KETO-3-DEOXY-L-RHAMNONATE ALDOLASE"/>
    <property type="match status" value="1"/>
</dbReference>
<reference evidence="5 6" key="1">
    <citation type="submission" date="2020-01" db="EMBL/GenBank/DDBJ databases">
        <title>Identification and distribution of gene clusters putatively required for synthesis of sphingolipid metabolism inhibitors in phylogenetically diverse species of the filamentous fungus Fusarium.</title>
        <authorList>
            <person name="Kim H.-S."/>
            <person name="Busman M."/>
            <person name="Brown D.W."/>
            <person name="Divon H."/>
            <person name="Uhlig S."/>
            <person name="Proctor R.H."/>
        </authorList>
    </citation>
    <scope>NUCLEOTIDE SEQUENCE [LARGE SCALE GENOMIC DNA]</scope>
    <source>
        <strain evidence="5 6">NRRL 20459</strain>
    </source>
</reference>
<dbReference type="GO" id="GO:0016832">
    <property type="term" value="F:aldehyde-lyase activity"/>
    <property type="evidence" value="ECO:0007669"/>
    <property type="project" value="TreeGrafter"/>
</dbReference>
<evidence type="ECO:0000313" key="5">
    <source>
        <dbReference type="EMBL" id="KAF4460491.1"/>
    </source>
</evidence>
<accession>A0A8H4L1B0</accession>
<dbReference type="Gene3D" id="3.20.20.60">
    <property type="entry name" value="Phosphoenolpyruvate-binding domains"/>
    <property type="match status" value="1"/>
</dbReference>
<organism evidence="5 6">
    <name type="scientific">Fusarium albosuccineum</name>
    <dbReference type="NCBI Taxonomy" id="1237068"/>
    <lineage>
        <taxon>Eukaryota</taxon>
        <taxon>Fungi</taxon>
        <taxon>Dikarya</taxon>
        <taxon>Ascomycota</taxon>
        <taxon>Pezizomycotina</taxon>
        <taxon>Sordariomycetes</taxon>
        <taxon>Hypocreomycetidae</taxon>
        <taxon>Hypocreales</taxon>
        <taxon>Nectriaceae</taxon>
        <taxon>Fusarium</taxon>
        <taxon>Fusarium decemcellulare species complex</taxon>
    </lineage>
</organism>
<name>A0A8H4L1B0_9HYPO</name>
<dbReference type="InterPro" id="IPR015813">
    <property type="entry name" value="Pyrv/PenolPyrv_kinase-like_dom"/>
</dbReference>
<comment type="caution">
    <text evidence="5">The sequence shown here is derived from an EMBL/GenBank/DDBJ whole genome shotgun (WGS) entry which is preliminary data.</text>
</comment>
<evidence type="ECO:0000259" key="4">
    <source>
        <dbReference type="Pfam" id="PF03328"/>
    </source>
</evidence>
<dbReference type="PANTHER" id="PTHR30502:SF0">
    <property type="entry name" value="PHOSPHOENOLPYRUVATE CARBOXYLASE FAMILY PROTEIN"/>
    <property type="match status" value="1"/>
</dbReference>
<keyword evidence="2" id="KW-0479">Metal-binding</keyword>